<organism evidence="1 2">
    <name type="scientific">Pseudoalteromonas carrageenovora IAM 12662</name>
    <dbReference type="NCBI Taxonomy" id="1314868"/>
    <lineage>
        <taxon>Bacteria</taxon>
        <taxon>Pseudomonadati</taxon>
        <taxon>Pseudomonadota</taxon>
        <taxon>Gammaproteobacteria</taxon>
        <taxon>Alteromonadales</taxon>
        <taxon>Pseudoalteromonadaceae</taxon>
        <taxon>Pseudoalteromonas</taxon>
    </lineage>
</organism>
<gene>
    <name evidence="1" type="ORF">PCARR_a0417</name>
</gene>
<evidence type="ECO:0000313" key="2">
    <source>
        <dbReference type="Proteomes" id="UP000615003"/>
    </source>
</evidence>
<name>A0ABR9ENM6_PSEVC</name>
<protein>
    <recommendedName>
        <fullName evidence="3">Transposase</fullName>
    </recommendedName>
</protein>
<reference evidence="1 2" key="1">
    <citation type="submission" date="2015-06" db="EMBL/GenBank/DDBJ databases">
        <title>Genome sequence of Pseudoalteromonas carrageenovora.</title>
        <authorList>
            <person name="Xie B.-B."/>
            <person name="Rong J.-C."/>
            <person name="Qin Q.-L."/>
            <person name="Zhang Y.-Z."/>
        </authorList>
    </citation>
    <scope>NUCLEOTIDE SEQUENCE [LARGE SCALE GENOMIC DNA]</scope>
    <source>
        <strain evidence="1 2">IAM 12662</strain>
    </source>
</reference>
<evidence type="ECO:0008006" key="3">
    <source>
        <dbReference type="Google" id="ProtNLM"/>
    </source>
</evidence>
<accession>A0ABR9ENM6</accession>
<comment type="caution">
    <text evidence="1">The sequence shown here is derived from an EMBL/GenBank/DDBJ whole genome shotgun (WGS) entry which is preliminary data.</text>
</comment>
<proteinExistence type="predicted"/>
<dbReference type="Proteomes" id="UP000615003">
    <property type="component" value="Unassembled WGS sequence"/>
</dbReference>
<sequence>MTQGFLLADNLIGQLNNTNARQKQILVDSTLIGCSKLAIVG</sequence>
<dbReference type="EMBL" id="AQGW01000018">
    <property type="protein sequence ID" value="MBE0382142.1"/>
    <property type="molecule type" value="Genomic_DNA"/>
</dbReference>
<keyword evidence="2" id="KW-1185">Reference proteome</keyword>
<evidence type="ECO:0000313" key="1">
    <source>
        <dbReference type="EMBL" id="MBE0382142.1"/>
    </source>
</evidence>